<keyword evidence="3 8" id="KW-0349">Heme</keyword>
<evidence type="ECO:0000313" key="10">
    <source>
        <dbReference type="Proteomes" id="UP000050398"/>
    </source>
</evidence>
<comment type="caution">
    <text evidence="9">The sequence shown here is derived from an EMBL/GenBank/DDBJ whole genome shotgun (WGS) entry which is preliminary data.</text>
</comment>
<feature type="binding site" description="axial binding residue" evidence="8">
    <location>
        <position position="362"/>
    </location>
    <ligand>
        <name>heme</name>
        <dbReference type="ChEBI" id="CHEBI:30413"/>
    </ligand>
    <ligandPart>
        <name>Fe</name>
        <dbReference type="ChEBI" id="CHEBI:18248"/>
    </ligandPart>
</feature>
<evidence type="ECO:0000256" key="3">
    <source>
        <dbReference type="ARBA" id="ARBA00022617"/>
    </source>
</evidence>
<protein>
    <submittedName>
        <fullName evidence="9">Cytochrome</fullName>
    </submittedName>
</protein>
<gene>
    <name evidence="9" type="ORF">AM506_08650</name>
</gene>
<dbReference type="PATRIC" id="fig|218284.4.peg.3365"/>
<dbReference type="eggNOG" id="COG2124">
    <property type="taxonomic scope" value="Bacteria"/>
</dbReference>
<dbReference type="GO" id="GO:0005506">
    <property type="term" value="F:iron ion binding"/>
    <property type="evidence" value="ECO:0007669"/>
    <property type="project" value="InterPro"/>
</dbReference>
<sequence length="415" mass="48257">MPVQVPKDKGIDRTLSIFKDGYEFIQKRTQKHHLDVYETKVLGKKVALLSGEEGVKLFYDNEKMKRNGAMPPHILNTLFGKGGVQTLDGKSHVHRKRLFMSLMTPEGLEELHKITTKKWDEYTRKWEKKSKVNLFDESLELLTKVGCEWAGIPIKEKEIPKRSKDLNKLIEGASKVGPQYLASLRARNRLEKWIESVILMVRQGEHETRKGSALYEMAFHQDLNGDLLDRQVAAVELLNIIRPLVAISRYLVFGAVALTEQPEWKEKIMSNDEDLRCFIQEVRRYYPFFPFLAALTTKDFVWQQYRFKQGQMVMLDLYGTNHDPRIWENPDHFEPGRFSNYKGSIYELVPQGGGDYDTGHRCPGEWPTIEVLKASFSFMSKHLKYRLPKQDMSYSLREIPSLPKSGFVMKKVCYI</sequence>
<accession>A0A0P6W2C1</accession>
<dbReference type="InterPro" id="IPR001128">
    <property type="entry name" value="Cyt_P450"/>
</dbReference>
<dbReference type="Gene3D" id="1.10.630.10">
    <property type="entry name" value="Cytochrome P450"/>
    <property type="match status" value="1"/>
</dbReference>
<dbReference type="GO" id="GO:0020037">
    <property type="term" value="F:heme binding"/>
    <property type="evidence" value="ECO:0007669"/>
    <property type="project" value="InterPro"/>
</dbReference>
<dbReference type="SUPFAM" id="SSF48264">
    <property type="entry name" value="Cytochrome P450"/>
    <property type="match status" value="1"/>
</dbReference>
<dbReference type="PRINTS" id="PR00463">
    <property type="entry name" value="EP450I"/>
</dbReference>
<dbReference type="OrthoDB" id="9764248at2"/>
<dbReference type="GO" id="GO:0016705">
    <property type="term" value="F:oxidoreductase activity, acting on paired donors, with incorporation or reduction of molecular oxygen"/>
    <property type="evidence" value="ECO:0007669"/>
    <property type="project" value="InterPro"/>
</dbReference>
<keyword evidence="6 8" id="KW-0408">Iron</keyword>
<dbReference type="PANTHER" id="PTHR24286:SF24">
    <property type="entry name" value="LANOSTEROL 14-ALPHA DEMETHYLASE"/>
    <property type="match status" value="1"/>
</dbReference>
<dbReference type="InterPro" id="IPR002401">
    <property type="entry name" value="Cyt_P450_E_grp-I"/>
</dbReference>
<evidence type="ECO:0000256" key="8">
    <source>
        <dbReference type="PIRSR" id="PIRSR602401-1"/>
    </source>
</evidence>
<reference evidence="9 10" key="1">
    <citation type="submission" date="2015-08" db="EMBL/GenBank/DDBJ databases">
        <title>Draft Genome Sequence of Bacillus vietnamensis UCD-SED5.</title>
        <authorList>
            <person name="Lee R.D."/>
            <person name="Jospin G."/>
            <person name="Lang J.M."/>
            <person name="Coil D.A."/>
            <person name="Eisen J.A."/>
        </authorList>
    </citation>
    <scope>NUCLEOTIDE SEQUENCE [LARGE SCALE GENOMIC DNA]</scope>
    <source>
        <strain evidence="9 10">UCD-SED5</strain>
    </source>
</reference>
<evidence type="ECO:0000256" key="4">
    <source>
        <dbReference type="ARBA" id="ARBA00022723"/>
    </source>
</evidence>
<dbReference type="AlphaFoldDB" id="A0A0P6W2C1"/>
<name>A0A0P6W2C1_9BACI</name>
<dbReference type="CDD" id="cd11067">
    <property type="entry name" value="CYP152"/>
    <property type="match status" value="1"/>
</dbReference>
<comment type="similarity">
    <text evidence="2">Belongs to the cytochrome P450 family.</text>
</comment>
<proteinExistence type="inferred from homology"/>
<comment type="cofactor">
    <cofactor evidence="1 8">
        <name>heme</name>
        <dbReference type="ChEBI" id="CHEBI:30413"/>
    </cofactor>
</comment>
<dbReference type="InterPro" id="IPR036396">
    <property type="entry name" value="Cyt_P450_sf"/>
</dbReference>
<evidence type="ECO:0000256" key="7">
    <source>
        <dbReference type="ARBA" id="ARBA00023033"/>
    </source>
</evidence>
<dbReference type="Proteomes" id="UP000050398">
    <property type="component" value="Unassembled WGS sequence"/>
</dbReference>
<dbReference type="Pfam" id="PF00067">
    <property type="entry name" value="p450"/>
    <property type="match status" value="1"/>
</dbReference>
<keyword evidence="4 8" id="KW-0479">Metal-binding</keyword>
<evidence type="ECO:0000256" key="5">
    <source>
        <dbReference type="ARBA" id="ARBA00023002"/>
    </source>
</evidence>
<evidence type="ECO:0000256" key="2">
    <source>
        <dbReference type="ARBA" id="ARBA00010617"/>
    </source>
</evidence>
<keyword evidence="5" id="KW-0560">Oxidoreductase</keyword>
<organism evidence="9 10">
    <name type="scientific">Rossellomorea vietnamensis</name>
    <dbReference type="NCBI Taxonomy" id="218284"/>
    <lineage>
        <taxon>Bacteria</taxon>
        <taxon>Bacillati</taxon>
        <taxon>Bacillota</taxon>
        <taxon>Bacilli</taxon>
        <taxon>Bacillales</taxon>
        <taxon>Bacillaceae</taxon>
        <taxon>Rossellomorea</taxon>
    </lineage>
</organism>
<dbReference type="GO" id="GO:0004497">
    <property type="term" value="F:monooxygenase activity"/>
    <property type="evidence" value="ECO:0007669"/>
    <property type="project" value="UniProtKB-KW"/>
</dbReference>
<evidence type="ECO:0000256" key="6">
    <source>
        <dbReference type="ARBA" id="ARBA00023004"/>
    </source>
</evidence>
<dbReference type="RefSeq" id="WP_060672089.1">
    <property type="nucleotide sequence ID" value="NZ_JBCNGU010000018.1"/>
</dbReference>
<dbReference type="PANTHER" id="PTHR24286">
    <property type="entry name" value="CYTOCHROME P450 26"/>
    <property type="match status" value="1"/>
</dbReference>
<keyword evidence="7" id="KW-0503">Monooxygenase</keyword>
<evidence type="ECO:0000256" key="1">
    <source>
        <dbReference type="ARBA" id="ARBA00001971"/>
    </source>
</evidence>
<dbReference type="EMBL" id="LIXZ01000005">
    <property type="protein sequence ID" value="KPL60119.1"/>
    <property type="molecule type" value="Genomic_DNA"/>
</dbReference>
<dbReference type="GO" id="GO:0016125">
    <property type="term" value="P:sterol metabolic process"/>
    <property type="evidence" value="ECO:0007669"/>
    <property type="project" value="TreeGrafter"/>
</dbReference>
<evidence type="ECO:0000313" key="9">
    <source>
        <dbReference type="EMBL" id="KPL60119.1"/>
    </source>
</evidence>